<dbReference type="Gene3D" id="3.40.50.720">
    <property type="entry name" value="NAD(P)-binding Rossmann-like Domain"/>
    <property type="match status" value="1"/>
</dbReference>
<feature type="non-terminal residue" evidence="1">
    <location>
        <position position="1"/>
    </location>
</feature>
<reference evidence="1" key="1">
    <citation type="submission" date="2020-04" db="EMBL/GenBank/DDBJ databases">
        <authorList>
            <person name="Alioto T."/>
            <person name="Alioto T."/>
            <person name="Gomez Garrido J."/>
        </authorList>
    </citation>
    <scope>NUCLEOTIDE SEQUENCE</scope>
    <source>
        <strain evidence="1">A484AB</strain>
    </source>
</reference>
<keyword evidence="2" id="KW-1185">Reference proteome</keyword>
<dbReference type="AlphaFoldDB" id="A0A6S7JBL6"/>
<organism evidence="1 2">
    <name type="scientific">Paramuricea clavata</name>
    <name type="common">Red gorgonian</name>
    <name type="synonym">Violescent sea-whip</name>
    <dbReference type="NCBI Taxonomy" id="317549"/>
    <lineage>
        <taxon>Eukaryota</taxon>
        <taxon>Metazoa</taxon>
        <taxon>Cnidaria</taxon>
        <taxon>Anthozoa</taxon>
        <taxon>Octocorallia</taxon>
        <taxon>Malacalcyonacea</taxon>
        <taxon>Plexauridae</taxon>
        <taxon>Paramuricea</taxon>
    </lineage>
</organism>
<name>A0A6S7JBL6_PARCT</name>
<gene>
    <name evidence="1" type="ORF">PACLA_8A016596</name>
</gene>
<dbReference type="SUPFAM" id="SSF51735">
    <property type="entry name" value="NAD(P)-binding Rossmann-fold domains"/>
    <property type="match status" value="1"/>
</dbReference>
<evidence type="ECO:0000313" key="2">
    <source>
        <dbReference type="Proteomes" id="UP001152795"/>
    </source>
</evidence>
<sequence>ESLERFHKIDVLVLNHILYEIKLWQADRNYSDIAKAFNVNVISYIELATLFLPSLQASRGRLLIISSGLGLVTYPYFALYCSNKHALHGFFNALRQEIALKGNRMSVTISVLGAVATDNALKAGSGNPVAGSNGWSRLSSVDASSVAVEASLHRERQIYFPYFLKLHEIGSAHFPVLTEWLIRYVYNLDV</sequence>
<comment type="caution">
    <text evidence="1">The sequence shown here is derived from an EMBL/GenBank/DDBJ whole genome shotgun (WGS) entry which is preliminary data.</text>
</comment>
<dbReference type="InterPro" id="IPR036291">
    <property type="entry name" value="NAD(P)-bd_dom_sf"/>
</dbReference>
<dbReference type="Proteomes" id="UP001152795">
    <property type="component" value="Unassembled WGS sequence"/>
</dbReference>
<proteinExistence type="predicted"/>
<dbReference type="InterPro" id="IPR002347">
    <property type="entry name" value="SDR_fam"/>
</dbReference>
<dbReference type="PANTHER" id="PTHR44404:SF1">
    <property type="entry name" value="HYDROXYSTEROID 11-BETA-DEHYDROGENASE 1-LIKE PROTEIN"/>
    <property type="match status" value="1"/>
</dbReference>
<protein>
    <submittedName>
        <fullName evidence="1">Uncharacterized protein</fullName>
    </submittedName>
</protein>
<dbReference type="PANTHER" id="PTHR44404">
    <property type="entry name" value="HYDROXYSTEROID DEHYDROGENASE 1M"/>
    <property type="match status" value="1"/>
</dbReference>
<dbReference type="OrthoDB" id="1933717at2759"/>
<accession>A0A6S7JBL6</accession>
<evidence type="ECO:0000313" key="1">
    <source>
        <dbReference type="EMBL" id="CAB4014411.1"/>
    </source>
</evidence>
<dbReference type="Pfam" id="PF00106">
    <property type="entry name" value="adh_short"/>
    <property type="match status" value="1"/>
</dbReference>
<dbReference type="EMBL" id="CACRXK020008291">
    <property type="protein sequence ID" value="CAB4014411.1"/>
    <property type="molecule type" value="Genomic_DNA"/>
</dbReference>